<reference evidence="5 6" key="1">
    <citation type="submission" date="2020-08" db="EMBL/GenBank/DDBJ databases">
        <title>A Genomic Blueprint of the Chicken Gut Microbiome.</title>
        <authorList>
            <person name="Gilroy R."/>
            <person name="Ravi A."/>
            <person name="Getino M."/>
            <person name="Pursley I."/>
            <person name="Horton D.L."/>
            <person name="Alikhan N.-F."/>
            <person name="Baker D."/>
            <person name="Gharbi K."/>
            <person name="Hall N."/>
            <person name="Watson M."/>
            <person name="Adriaenssens E.M."/>
            <person name="Foster-Nyarko E."/>
            <person name="Jarju S."/>
            <person name="Secka A."/>
            <person name="Antonio M."/>
            <person name="Oren A."/>
            <person name="Chaudhuri R."/>
            <person name="La Ragione R.M."/>
            <person name="Hildebrand F."/>
            <person name="Pallen M.J."/>
        </authorList>
    </citation>
    <scope>NUCLEOTIDE SEQUENCE [LARGE SCALE GENOMIC DNA]</scope>
    <source>
        <strain evidence="5 6">Sa1BUA6</strain>
    </source>
</reference>
<name>A0ABR8VTZ9_9GAMM</name>
<dbReference type="SUPFAM" id="SSF47752">
    <property type="entry name" value="Protein HNS-dependent expression A, HdeA"/>
    <property type="match status" value="1"/>
</dbReference>
<evidence type="ECO:0000256" key="1">
    <source>
        <dbReference type="ARBA" id="ARBA00022729"/>
    </source>
</evidence>
<evidence type="ECO:0000256" key="2">
    <source>
        <dbReference type="ARBA" id="ARBA00022764"/>
    </source>
</evidence>
<evidence type="ECO:0000313" key="6">
    <source>
        <dbReference type="Proteomes" id="UP000621930"/>
    </source>
</evidence>
<dbReference type="NCBIfam" id="NF007576">
    <property type="entry name" value="PRK10208.1"/>
    <property type="match status" value="1"/>
</dbReference>
<protein>
    <submittedName>
        <fullName evidence="5">Acid-resistance protein</fullName>
    </submittedName>
</protein>
<dbReference type="InterPro" id="IPR010486">
    <property type="entry name" value="HNS-dep_expression_A/B"/>
</dbReference>
<dbReference type="InterPro" id="IPR036831">
    <property type="entry name" value="HdeA_sf"/>
</dbReference>
<feature type="chain" id="PRO_5045990316" evidence="4">
    <location>
        <begin position="25"/>
        <end position="102"/>
    </location>
</feature>
<keyword evidence="2" id="KW-0574">Periplasm</keyword>
<dbReference type="Gene3D" id="1.10.890.10">
    <property type="entry name" value="HNS-dependent expression A"/>
    <property type="match status" value="1"/>
</dbReference>
<keyword evidence="6" id="KW-1185">Reference proteome</keyword>
<comment type="caution">
    <text evidence="5">The sequence shown here is derived from an EMBL/GenBank/DDBJ whole genome shotgun (WGS) entry which is preliminary data.</text>
</comment>
<dbReference type="InterPro" id="IPR038303">
    <property type="entry name" value="HdeA/HdeB_sf"/>
</dbReference>
<accession>A0ABR8VTZ9</accession>
<gene>
    <name evidence="5" type="ORF">H9629_02630</name>
</gene>
<dbReference type="EMBL" id="JACSPT010000002">
    <property type="protein sequence ID" value="MBD8008243.1"/>
    <property type="molecule type" value="Genomic_DNA"/>
</dbReference>
<sequence length="102" mass="11499">MKKLSIIILSCVALSPFFVNSASAKKPVNQWTCEDFLVLDAKYQPTAVGVTIALNMNNKGVENQIIDTQGIEKVTPIMVQECKKDKKQSFRQRLAKEWAKIK</sequence>
<dbReference type="RefSeq" id="WP_064095478.1">
    <property type="nucleotide sequence ID" value="NZ_JACSPT010000002.1"/>
</dbReference>
<evidence type="ECO:0000256" key="3">
    <source>
        <dbReference type="ARBA" id="ARBA00023186"/>
    </source>
</evidence>
<keyword evidence="1 4" id="KW-0732">Signal</keyword>
<evidence type="ECO:0000256" key="4">
    <source>
        <dbReference type="SAM" id="SignalP"/>
    </source>
</evidence>
<proteinExistence type="predicted"/>
<organism evidence="5 6">
    <name type="scientific">Acinetobacter pecorum</name>
    <dbReference type="NCBI Taxonomy" id="2762215"/>
    <lineage>
        <taxon>Bacteria</taxon>
        <taxon>Pseudomonadati</taxon>
        <taxon>Pseudomonadota</taxon>
        <taxon>Gammaproteobacteria</taxon>
        <taxon>Moraxellales</taxon>
        <taxon>Moraxellaceae</taxon>
        <taxon>Acinetobacter</taxon>
    </lineage>
</organism>
<feature type="signal peptide" evidence="4">
    <location>
        <begin position="1"/>
        <end position="24"/>
    </location>
</feature>
<dbReference type="Proteomes" id="UP000621930">
    <property type="component" value="Unassembled WGS sequence"/>
</dbReference>
<keyword evidence="3" id="KW-0143">Chaperone</keyword>
<evidence type="ECO:0000313" key="5">
    <source>
        <dbReference type="EMBL" id="MBD8008243.1"/>
    </source>
</evidence>
<dbReference type="Pfam" id="PF06411">
    <property type="entry name" value="HdeA"/>
    <property type="match status" value="1"/>
</dbReference>